<organism evidence="3 4">
    <name type="scientific">Streptomyces alanosinicus</name>
    <dbReference type="NCBI Taxonomy" id="68171"/>
    <lineage>
        <taxon>Bacteria</taxon>
        <taxon>Bacillati</taxon>
        <taxon>Actinomycetota</taxon>
        <taxon>Actinomycetes</taxon>
        <taxon>Kitasatosporales</taxon>
        <taxon>Streptomycetaceae</taxon>
        <taxon>Streptomyces</taxon>
    </lineage>
</organism>
<keyword evidence="4" id="KW-1185">Reference proteome</keyword>
<accession>A0A918YLC9</accession>
<feature type="signal peptide" evidence="2">
    <location>
        <begin position="1"/>
        <end position="27"/>
    </location>
</feature>
<feature type="region of interest" description="Disordered" evidence="1">
    <location>
        <begin position="79"/>
        <end position="98"/>
    </location>
</feature>
<protein>
    <recommendedName>
        <fullName evidence="5">Secreted protein</fullName>
    </recommendedName>
</protein>
<dbReference type="RefSeq" id="WP_189956350.1">
    <property type="nucleotide sequence ID" value="NZ_BMVG01000015.1"/>
</dbReference>
<reference evidence="3" key="2">
    <citation type="submission" date="2020-09" db="EMBL/GenBank/DDBJ databases">
        <authorList>
            <person name="Sun Q."/>
            <person name="Ohkuma M."/>
        </authorList>
    </citation>
    <scope>NUCLEOTIDE SEQUENCE</scope>
    <source>
        <strain evidence="3">JCM 4714</strain>
    </source>
</reference>
<evidence type="ECO:0008006" key="5">
    <source>
        <dbReference type="Google" id="ProtNLM"/>
    </source>
</evidence>
<dbReference type="EMBL" id="BMVG01000015">
    <property type="protein sequence ID" value="GHE08088.1"/>
    <property type="molecule type" value="Genomic_DNA"/>
</dbReference>
<evidence type="ECO:0000313" key="3">
    <source>
        <dbReference type="EMBL" id="GHE08088.1"/>
    </source>
</evidence>
<comment type="caution">
    <text evidence="3">The sequence shown here is derived from an EMBL/GenBank/DDBJ whole genome shotgun (WGS) entry which is preliminary data.</text>
</comment>
<sequence>MYKLRKAAVLVVALGSVGLLSTGAAQAHGGQGGGGRGGNSFTVLQSTTCRSHDLNLDVLGAVGLLNGLLGNGLNGEGNAGAQDTHLGSTMGCDNTVGK</sequence>
<evidence type="ECO:0000256" key="1">
    <source>
        <dbReference type="SAM" id="MobiDB-lite"/>
    </source>
</evidence>
<evidence type="ECO:0000313" key="4">
    <source>
        <dbReference type="Proteomes" id="UP000655443"/>
    </source>
</evidence>
<gene>
    <name evidence="3" type="ORF">GCM10010339_55250</name>
</gene>
<dbReference type="AlphaFoldDB" id="A0A918YLC9"/>
<name>A0A918YLC9_9ACTN</name>
<keyword evidence="2" id="KW-0732">Signal</keyword>
<reference evidence="3" key="1">
    <citation type="journal article" date="2014" name="Int. J. Syst. Evol. Microbiol.">
        <title>Complete genome sequence of Corynebacterium casei LMG S-19264T (=DSM 44701T), isolated from a smear-ripened cheese.</title>
        <authorList>
            <consortium name="US DOE Joint Genome Institute (JGI-PGF)"/>
            <person name="Walter F."/>
            <person name="Albersmeier A."/>
            <person name="Kalinowski J."/>
            <person name="Ruckert C."/>
        </authorList>
    </citation>
    <scope>NUCLEOTIDE SEQUENCE</scope>
    <source>
        <strain evidence="3">JCM 4714</strain>
    </source>
</reference>
<evidence type="ECO:0000256" key="2">
    <source>
        <dbReference type="SAM" id="SignalP"/>
    </source>
</evidence>
<feature type="chain" id="PRO_5037553878" description="Secreted protein" evidence="2">
    <location>
        <begin position="28"/>
        <end position="98"/>
    </location>
</feature>
<proteinExistence type="predicted"/>
<dbReference type="Proteomes" id="UP000655443">
    <property type="component" value="Unassembled WGS sequence"/>
</dbReference>